<sequence>FNVIIEHLVKLSTFWKAIEEECTAVLQYIQTALDKDTTPRVIKNSLGQKLGGSIYLALGYVLDIYVKQLSDRDWRQIR</sequence>
<comment type="caution">
    <text evidence="1">The sequence shown here is derived from an EMBL/GenBank/DDBJ whole genome shotgun (WGS) entry which is preliminary data.</text>
</comment>
<organism evidence="1 2">
    <name type="scientific">Marasmius crinis-equi</name>
    <dbReference type="NCBI Taxonomy" id="585013"/>
    <lineage>
        <taxon>Eukaryota</taxon>
        <taxon>Fungi</taxon>
        <taxon>Dikarya</taxon>
        <taxon>Basidiomycota</taxon>
        <taxon>Agaricomycotina</taxon>
        <taxon>Agaricomycetes</taxon>
        <taxon>Agaricomycetidae</taxon>
        <taxon>Agaricales</taxon>
        <taxon>Marasmiineae</taxon>
        <taxon>Marasmiaceae</taxon>
        <taxon>Marasmius</taxon>
    </lineage>
</organism>
<evidence type="ECO:0000313" key="2">
    <source>
        <dbReference type="Proteomes" id="UP001465976"/>
    </source>
</evidence>
<reference evidence="1 2" key="1">
    <citation type="submission" date="2024-02" db="EMBL/GenBank/DDBJ databases">
        <title>A draft genome for the cacao thread blight pathogen Marasmius crinis-equi.</title>
        <authorList>
            <person name="Cohen S.P."/>
            <person name="Baruah I.K."/>
            <person name="Amoako-Attah I."/>
            <person name="Bukari Y."/>
            <person name="Meinhardt L.W."/>
            <person name="Bailey B.A."/>
        </authorList>
    </citation>
    <scope>NUCLEOTIDE SEQUENCE [LARGE SCALE GENOMIC DNA]</scope>
    <source>
        <strain evidence="1 2">GH-76</strain>
    </source>
</reference>
<dbReference type="EMBL" id="JBAHYK010003888">
    <property type="protein sequence ID" value="KAL0563135.1"/>
    <property type="molecule type" value="Genomic_DNA"/>
</dbReference>
<feature type="non-terminal residue" evidence="1">
    <location>
        <position position="1"/>
    </location>
</feature>
<name>A0ABR3EJW9_9AGAR</name>
<gene>
    <name evidence="1" type="ORF">V5O48_018940</name>
</gene>
<dbReference type="Proteomes" id="UP001465976">
    <property type="component" value="Unassembled WGS sequence"/>
</dbReference>
<proteinExistence type="predicted"/>
<evidence type="ECO:0000313" key="1">
    <source>
        <dbReference type="EMBL" id="KAL0563135.1"/>
    </source>
</evidence>
<keyword evidence="2" id="KW-1185">Reference proteome</keyword>
<accession>A0ABR3EJW9</accession>
<protein>
    <submittedName>
        <fullName evidence="1">Uncharacterized protein</fullName>
    </submittedName>
</protein>